<dbReference type="AlphaFoldDB" id="A0A6A6KI71"/>
<organism evidence="2 3">
    <name type="scientific">Hevea brasiliensis</name>
    <name type="common">Para rubber tree</name>
    <name type="synonym">Siphonia brasiliensis</name>
    <dbReference type="NCBI Taxonomy" id="3981"/>
    <lineage>
        <taxon>Eukaryota</taxon>
        <taxon>Viridiplantae</taxon>
        <taxon>Streptophyta</taxon>
        <taxon>Embryophyta</taxon>
        <taxon>Tracheophyta</taxon>
        <taxon>Spermatophyta</taxon>
        <taxon>Magnoliopsida</taxon>
        <taxon>eudicotyledons</taxon>
        <taxon>Gunneridae</taxon>
        <taxon>Pentapetalae</taxon>
        <taxon>rosids</taxon>
        <taxon>fabids</taxon>
        <taxon>Malpighiales</taxon>
        <taxon>Euphorbiaceae</taxon>
        <taxon>Crotonoideae</taxon>
        <taxon>Micrandreae</taxon>
        <taxon>Hevea</taxon>
    </lineage>
</organism>
<comment type="caution">
    <text evidence="2">The sequence shown here is derived from an EMBL/GenBank/DDBJ whole genome shotgun (WGS) entry which is preliminary data.</text>
</comment>
<dbReference type="EMBL" id="JAAGAX010000016">
    <property type="protein sequence ID" value="KAF2287846.1"/>
    <property type="molecule type" value="Genomic_DNA"/>
</dbReference>
<accession>A0A6A6KI71</accession>
<evidence type="ECO:0000313" key="2">
    <source>
        <dbReference type="EMBL" id="KAF2287846.1"/>
    </source>
</evidence>
<dbReference type="Proteomes" id="UP000467840">
    <property type="component" value="Chromosome 8"/>
</dbReference>
<evidence type="ECO:0000256" key="1">
    <source>
        <dbReference type="SAM" id="Phobius"/>
    </source>
</evidence>
<reference evidence="2 3" key="1">
    <citation type="journal article" date="2020" name="Mol. Plant">
        <title>The Chromosome-Based Rubber Tree Genome Provides New Insights into Spurge Genome Evolution and Rubber Biosynthesis.</title>
        <authorList>
            <person name="Liu J."/>
            <person name="Shi C."/>
            <person name="Shi C.C."/>
            <person name="Li W."/>
            <person name="Zhang Q.J."/>
            <person name="Zhang Y."/>
            <person name="Li K."/>
            <person name="Lu H.F."/>
            <person name="Shi C."/>
            <person name="Zhu S.T."/>
            <person name="Xiao Z.Y."/>
            <person name="Nan H."/>
            <person name="Yue Y."/>
            <person name="Zhu X.G."/>
            <person name="Wu Y."/>
            <person name="Hong X.N."/>
            <person name="Fan G.Y."/>
            <person name="Tong Y."/>
            <person name="Zhang D."/>
            <person name="Mao C.L."/>
            <person name="Liu Y.L."/>
            <person name="Hao S.J."/>
            <person name="Liu W.Q."/>
            <person name="Lv M.Q."/>
            <person name="Zhang H.B."/>
            <person name="Liu Y."/>
            <person name="Hu-Tang G.R."/>
            <person name="Wang J.P."/>
            <person name="Wang J.H."/>
            <person name="Sun Y.H."/>
            <person name="Ni S.B."/>
            <person name="Chen W.B."/>
            <person name="Zhang X.C."/>
            <person name="Jiao Y.N."/>
            <person name="Eichler E.E."/>
            <person name="Li G.H."/>
            <person name="Liu X."/>
            <person name="Gao L.Z."/>
        </authorList>
    </citation>
    <scope>NUCLEOTIDE SEQUENCE [LARGE SCALE GENOMIC DNA]</scope>
    <source>
        <strain evidence="3">cv. GT1</strain>
        <tissue evidence="2">Leaf</tissue>
    </source>
</reference>
<name>A0A6A6KI71_HEVBR</name>
<keyword evidence="1" id="KW-0812">Transmembrane</keyword>
<proteinExistence type="predicted"/>
<protein>
    <submittedName>
        <fullName evidence="2">Uncharacterized protein</fullName>
    </submittedName>
</protein>
<keyword evidence="1" id="KW-0472">Membrane</keyword>
<evidence type="ECO:0000313" key="3">
    <source>
        <dbReference type="Proteomes" id="UP000467840"/>
    </source>
</evidence>
<gene>
    <name evidence="2" type="ORF">GH714_002944</name>
</gene>
<keyword evidence="1" id="KW-1133">Transmembrane helix</keyword>
<sequence length="100" mass="11434">METFGNFKKKRVLANWVIDPEPNNPESELRIPIWSRGTAGQLATLILELLLREKGRERGSDNAATLFFVCFMGFTFGSDLWLVLLLIIGLLAFKVFHHKE</sequence>
<keyword evidence="3" id="KW-1185">Reference proteome</keyword>
<feature type="transmembrane region" description="Helical" evidence="1">
    <location>
        <begin position="63"/>
        <end position="93"/>
    </location>
</feature>